<protein>
    <submittedName>
        <fullName evidence="7">GntR family transcriptional regulator</fullName>
    </submittedName>
</protein>
<dbReference type="Gene3D" id="1.10.10.10">
    <property type="entry name" value="Winged helix-like DNA-binding domain superfamily/Winged helix DNA-binding domain"/>
    <property type="match status" value="1"/>
</dbReference>
<dbReference type="SMART" id="SM00345">
    <property type="entry name" value="HTH_GNTR"/>
    <property type="match status" value="1"/>
</dbReference>
<keyword evidence="4" id="KW-0238">DNA-binding</keyword>
<dbReference type="Proteomes" id="UP000285710">
    <property type="component" value="Unassembled WGS sequence"/>
</dbReference>
<reference evidence="7 8" key="2">
    <citation type="submission" date="2019-01" db="EMBL/GenBank/DDBJ databases">
        <authorList>
            <person name="Li Y."/>
        </authorList>
    </citation>
    <scope>NUCLEOTIDE SEQUENCE [LARGE SCALE GENOMIC DNA]</scope>
    <source>
        <strain evidence="7 8">2D-5</strain>
    </source>
</reference>
<dbReference type="InterPro" id="IPR036388">
    <property type="entry name" value="WH-like_DNA-bd_sf"/>
</dbReference>
<evidence type="ECO:0000256" key="1">
    <source>
        <dbReference type="ARBA" id="ARBA00005384"/>
    </source>
</evidence>
<dbReference type="SUPFAM" id="SSF46785">
    <property type="entry name" value="Winged helix' DNA-binding domain"/>
    <property type="match status" value="1"/>
</dbReference>
<dbReference type="PANTHER" id="PTHR46577">
    <property type="entry name" value="HTH-TYPE TRANSCRIPTIONAL REGULATORY PROTEIN GABR"/>
    <property type="match status" value="1"/>
</dbReference>
<dbReference type="GO" id="GO:0030170">
    <property type="term" value="F:pyridoxal phosphate binding"/>
    <property type="evidence" value="ECO:0007669"/>
    <property type="project" value="InterPro"/>
</dbReference>
<dbReference type="GO" id="GO:0003677">
    <property type="term" value="F:DNA binding"/>
    <property type="evidence" value="ECO:0007669"/>
    <property type="project" value="UniProtKB-KW"/>
</dbReference>
<reference evidence="7 8" key="1">
    <citation type="submission" date="2019-01" db="EMBL/GenBank/DDBJ databases">
        <title>Sinorhodobacter populi sp. nov. isolated from the symptomatic bark tissue of Populus euramericana canker.</title>
        <authorList>
            <person name="Xu G."/>
        </authorList>
    </citation>
    <scope>NUCLEOTIDE SEQUENCE [LARGE SCALE GENOMIC DNA]</scope>
    <source>
        <strain evidence="7 8">2D-5</strain>
    </source>
</reference>
<evidence type="ECO:0000259" key="6">
    <source>
        <dbReference type="PROSITE" id="PS50949"/>
    </source>
</evidence>
<dbReference type="InterPro" id="IPR015424">
    <property type="entry name" value="PyrdxlP-dep_Trfase"/>
</dbReference>
<evidence type="ECO:0000256" key="4">
    <source>
        <dbReference type="ARBA" id="ARBA00023125"/>
    </source>
</evidence>
<dbReference type="Gene3D" id="3.40.640.10">
    <property type="entry name" value="Type I PLP-dependent aspartate aminotransferase-like (Major domain)"/>
    <property type="match status" value="1"/>
</dbReference>
<proteinExistence type="inferred from homology"/>
<evidence type="ECO:0000256" key="5">
    <source>
        <dbReference type="ARBA" id="ARBA00023163"/>
    </source>
</evidence>
<evidence type="ECO:0000313" key="7">
    <source>
        <dbReference type="EMBL" id="RWR07462.1"/>
    </source>
</evidence>
<comment type="similarity">
    <text evidence="1">In the C-terminal section; belongs to the class-I pyridoxal-phosphate-dependent aminotransferase family.</text>
</comment>
<dbReference type="InterPro" id="IPR004839">
    <property type="entry name" value="Aminotransferase_I/II_large"/>
</dbReference>
<dbReference type="PROSITE" id="PS50949">
    <property type="entry name" value="HTH_GNTR"/>
    <property type="match status" value="1"/>
</dbReference>
<dbReference type="PANTHER" id="PTHR46577:SF1">
    <property type="entry name" value="HTH-TYPE TRANSCRIPTIONAL REGULATORY PROTEIN GABR"/>
    <property type="match status" value="1"/>
</dbReference>
<dbReference type="EMBL" id="SAUW01000022">
    <property type="protein sequence ID" value="RWR07462.1"/>
    <property type="molecule type" value="Genomic_DNA"/>
</dbReference>
<dbReference type="Pfam" id="PF00155">
    <property type="entry name" value="Aminotran_1_2"/>
    <property type="match status" value="1"/>
</dbReference>
<dbReference type="Pfam" id="PF00392">
    <property type="entry name" value="GntR"/>
    <property type="match status" value="1"/>
</dbReference>
<gene>
    <name evidence="7" type="ORF">D2T33_16995</name>
</gene>
<keyword evidence="2" id="KW-0663">Pyridoxal phosphate</keyword>
<dbReference type="CDD" id="cd00609">
    <property type="entry name" value="AAT_like"/>
    <property type="match status" value="1"/>
</dbReference>
<evidence type="ECO:0000313" key="8">
    <source>
        <dbReference type="Proteomes" id="UP000285710"/>
    </source>
</evidence>
<feature type="domain" description="HTH gntR-type" evidence="6">
    <location>
        <begin position="16"/>
        <end position="84"/>
    </location>
</feature>
<sequence>MTEPVDATWIAQNLSDRSSNGIDLGMRALIRSGLIPIGTRLPPIRDIASAMGVSPATVAAAWARLQKQRILTGQGRNGTWVSGARSLSVPKRFASSGNFGASVLDLSFAVPDPALLPRLHRALAHGAEADQLNSYARVAILPELEEAVRPDWPYAPEAFLAINGGYSAVHTLFHALSLRGARVAVEYPAALRHLDILEDLGAAILPVACDTEGPLPDRLAEVLAQRPEIFLLQPRLHSVTGQTLSPTRLAALAQVLAHGDTVVIEDDGLADLALVPAQSLGRWLPERVVHVKSFSKTHGPDLRLAVLSGPSGLVAQVRGYRAFSSGWTSRILQGATAWLLRDPATQDLLARARIVYRDRRAALVDALRAEGVMAEPGTGLCAWVPVASEQYAMVSLAAHGIAVAPGSRFGLAPLNHLRVATSRLDPGRVADVVHALVLGAADPQKLQ</sequence>
<dbReference type="InterPro" id="IPR015421">
    <property type="entry name" value="PyrdxlP-dep_Trfase_major"/>
</dbReference>
<dbReference type="InterPro" id="IPR000524">
    <property type="entry name" value="Tscrpt_reg_HTH_GntR"/>
</dbReference>
<accession>A0A443IN48</accession>
<comment type="caution">
    <text evidence="7">The sequence shown here is derived from an EMBL/GenBank/DDBJ whole genome shotgun (WGS) entry which is preliminary data.</text>
</comment>
<evidence type="ECO:0000256" key="3">
    <source>
        <dbReference type="ARBA" id="ARBA00023015"/>
    </source>
</evidence>
<dbReference type="InterPro" id="IPR051446">
    <property type="entry name" value="HTH_trans_reg/aminotransferase"/>
</dbReference>
<organism evidence="7 8">
    <name type="scientific">Paenirhodobacter populi</name>
    <dbReference type="NCBI Taxonomy" id="2306993"/>
    <lineage>
        <taxon>Bacteria</taxon>
        <taxon>Pseudomonadati</taxon>
        <taxon>Pseudomonadota</taxon>
        <taxon>Alphaproteobacteria</taxon>
        <taxon>Rhodobacterales</taxon>
        <taxon>Rhodobacter group</taxon>
        <taxon>Paenirhodobacter</taxon>
    </lineage>
</organism>
<keyword evidence="8" id="KW-1185">Reference proteome</keyword>
<dbReference type="GO" id="GO:0003700">
    <property type="term" value="F:DNA-binding transcription factor activity"/>
    <property type="evidence" value="ECO:0007669"/>
    <property type="project" value="InterPro"/>
</dbReference>
<name>A0A443IN48_9RHOB</name>
<evidence type="ECO:0000256" key="2">
    <source>
        <dbReference type="ARBA" id="ARBA00022898"/>
    </source>
</evidence>
<keyword evidence="3" id="KW-0805">Transcription regulation</keyword>
<dbReference type="AlphaFoldDB" id="A0A443IN48"/>
<keyword evidence="5" id="KW-0804">Transcription</keyword>
<dbReference type="SUPFAM" id="SSF53383">
    <property type="entry name" value="PLP-dependent transferases"/>
    <property type="match status" value="1"/>
</dbReference>
<dbReference type="InterPro" id="IPR036390">
    <property type="entry name" value="WH_DNA-bd_sf"/>
</dbReference>